<dbReference type="EMBL" id="CP021455">
    <property type="protein sequence ID" value="ARU06721.1"/>
    <property type="molecule type" value="Genomic_DNA"/>
</dbReference>
<feature type="transmembrane region" description="Helical" evidence="7">
    <location>
        <begin position="32"/>
        <end position="51"/>
    </location>
</feature>
<keyword evidence="4 7" id="KW-0812">Transmembrane</keyword>
<protein>
    <submittedName>
        <fullName evidence="8">GlsB/YeaQ/YmgE family stress response membrane protein</fullName>
    </submittedName>
</protein>
<evidence type="ECO:0000256" key="3">
    <source>
        <dbReference type="ARBA" id="ARBA00022475"/>
    </source>
</evidence>
<dbReference type="GO" id="GO:0005886">
    <property type="term" value="C:plasma membrane"/>
    <property type="evidence" value="ECO:0007669"/>
    <property type="project" value="UniProtKB-SubCell"/>
</dbReference>
<dbReference type="RefSeq" id="WP_087284373.1">
    <property type="nucleotide sequence ID" value="NZ_CP021455.1"/>
</dbReference>
<evidence type="ECO:0000313" key="8">
    <source>
        <dbReference type="EMBL" id="ARU06721.1"/>
    </source>
</evidence>
<dbReference type="InterPro" id="IPR007341">
    <property type="entry name" value="Transgly_assoc"/>
</dbReference>
<sequence>MSFVYFILVGLIAGWLAGVLVKGGGLGLVGDIVVGIIGALLGGWLFGVLGISAGAGLVGAIITATVGAIVFILILRVIKRA</sequence>
<dbReference type="AlphaFoldDB" id="A0A1Y0ETM1"/>
<comment type="subcellular location">
    <subcellularLocation>
        <location evidence="1">Cell membrane</location>
        <topology evidence="1">Multi-pass membrane protein</topology>
    </subcellularLocation>
</comment>
<comment type="similarity">
    <text evidence="2">Belongs to the UPF0410 family.</text>
</comment>
<keyword evidence="9" id="KW-1185">Reference proteome</keyword>
<proteinExistence type="inferred from homology"/>
<dbReference type="PANTHER" id="PTHR33884">
    <property type="entry name" value="UPF0410 PROTEIN YMGE"/>
    <property type="match status" value="1"/>
</dbReference>
<dbReference type="KEGG" id="cser:CCO03_07500"/>
<dbReference type="Pfam" id="PF04226">
    <property type="entry name" value="Transgly_assoc"/>
    <property type="match status" value="1"/>
</dbReference>
<evidence type="ECO:0000256" key="6">
    <source>
        <dbReference type="ARBA" id="ARBA00023136"/>
    </source>
</evidence>
<reference evidence="8 9" key="1">
    <citation type="submission" date="2017-05" db="EMBL/GenBank/DDBJ databases">
        <authorList>
            <person name="Song R."/>
            <person name="Chenine A.L."/>
            <person name="Ruprecht R.M."/>
        </authorList>
    </citation>
    <scope>NUCLEOTIDE SEQUENCE [LARGE SCALE GENOMIC DNA]</scope>
    <source>
        <strain evidence="8 9">DSM 26136</strain>
    </source>
</reference>
<evidence type="ECO:0000256" key="1">
    <source>
        <dbReference type="ARBA" id="ARBA00004651"/>
    </source>
</evidence>
<evidence type="ECO:0000256" key="2">
    <source>
        <dbReference type="ARBA" id="ARBA00011006"/>
    </source>
</evidence>
<evidence type="ECO:0000256" key="4">
    <source>
        <dbReference type="ARBA" id="ARBA00022692"/>
    </source>
</evidence>
<keyword evidence="6 7" id="KW-0472">Membrane</keyword>
<evidence type="ECO:0000256" key="7">
    <source>
        <dbReference type="SAM" id="Phobius"/>
    </source>
</evidence>
<organism evidence="8 9">
    <name type="scientific">Comamonas serinivorans</name>
    <dbReference type="NCBI Taxonomy" id="1082851"/>
    <lineage>
        <taxon>Bacteria</taxon>
        <taxon>Pseudomonadati</taxon>
        <taxon>Pseudomonadota</taxon>
        <taxon>Betaproteobacteria</taxon>
        <taxon>Burkholderiales</taxon>
        <taxon>Comamonadaceae</taxon>
        <taxon>Comamonas</taxon>
    </lineage>
</organism>
<evidence type="ECO:0000313" key="9">
    <source>
        <dbReference type="Proteomes" id="UP000196138"/>
    </source>
</evidence>
<dbReference type="PANTHER" id="PTHR33884:SF3">
    <property type="entry name" value="UPF0410 PROTEIN YMGE"/>
    <property type="match status" value="1"/>
</dbReference>
<gene>
    <name evidence="8" type="ORF">CCO03_07500</name>
</gene>
<name>A0A1Y0ETM1_9BURK</name>
<accession>A0A1Y0ETM1</accession>
<feature type="transmembrane region" description="Helical" evidence="7">
    <location>
        <begin position="57"/>
        <end position="78"/>
    </location>
</feature>
<keyword evidence="3" id="KW-1003">Cell membrane</keyword>
<evidence type="ECO:0000256" key="5">
    <source>
        <dbReference type="ARBA" id="ARBA00022989"/>
    </source>
</evidence>
<keyword evidence="5 7" id="KW-1133">Transmembrane helix</keyword>
<feature type="transmembrane region" description="Helical" evidence="7">
    <location>
        <begin position="6"/>
        <end position="25"/>
    </location>
</feature>
<dbReference type="Proteomes" id="UP000196138">
    <property type="component" value="Chromosome"/>
</dbReference>